<reference evidence="8 9" key="1">
    <citation type="submission" date="2021-01" db="EMBL/GenBank/DDBJ databases">
        <title>Isolation and description of Catonella massiliensis sp. nov., a novel Catonella species, isolated from a stable periodontitis subject.</title>
        <authorList>
            <person name="Antezack A."/>
            <person name="Boxberger M."/>
            <person name="La Scola B."/>
            <person name="Monnet-Corti V."/>
        </authorList>
    </citation>
    <scope>NUCLEOTIDE SEQUENCE [LARGE SCALE GENOMIC DNA]</scope>
    <source>
        <strain evidence="8 9">Marseille-Q4567</strain>
    </source>
</reference>
<dbReference type="Gene3D" id="1.10.1370.30">
    <property type="match status" value="1"/>
</dbReference>
<dbReference type="Pfam" id="PF01432">
    <property type="entry name" value="Peptidase_M3"/>
    <property type="match status" value="1"/>
</dbReference>
<accession>A0ABS1IY17</accession>
<dbReference type="EMBL" id="JAEPRJ010000001">
    <property type="protein sequence ID" value="MBK5896788.1"/>
    <property type="molecule type" value="Genomic_DNA"/>
</dbReference>
<evidence type="ECO:0000256" key="3">
    <source>
        <dbReference type="ARBA" id="ARBA00022801"/>
    </source>
</evidence>
<evidence type="ECO:0000313" key="9">
    <source>
        <dbReference type="Proteomes" id="UP000604730"/>
    </source>
</evidence>
<keyword evidence="1 6" id="KW-0645">Protease</keyword>
<gene>
    <name evidence="8" type="ORF">JJN12_03170</name>
</gene>
<evidence type="ECO:0000256" key="2">
    <source>
        <dbReference type="ARBA" id="ARBA00022723"/>
    </source>
</evidence>
<dbReference type="CDD" id="cd09606">
    <property type="entry name" value="M3B_PepF"/>
    <property type="match status" value="1"/>
</dbReference>
<feature type="domain" description="Peptidase M3A/M3B catalytic" evidence="7">
    <location>
        <begin position="171"/>
        <end position="548"/>
    </location>
</feature>
<evidence type="ECO:0000256" key="1">
    <source>
        <dbReference type="ARBA" id="ARBA00022670"/>
    </source>
</evidence>
<comment type="caution">
    <text evidence="8">The sequence shown here is derived from an EMBL/GenBank/DDBJ whole genome shotgun (WGS) entry which is preliminary data.</text>
</comment>
<protein>
    <submittedName>
        <fullName evidence="8">M3 family oligoendopeptidase</fullName>
    </submittedName>
</protein>
<dbReference type="Proteomes" id="UP000604730">
    <property type="component" value="Unassembled WGS sequence"/>
</dbReference>
<keyword evidence="4 6" id="KW-0862">Zinc</keyword>
<proteinExistence type="inferred from homology"/>
<keyword evidence="5 6" id="KW-0482">Metalloprotease</keyword>
<dbReference type="RefSeq" id="WP_208428338.1">
    <property type="nucleotide sequence ID" value="NZ_JAEPRJ010000001.1"/>
</dbReference>
<evidence type="ECO:0000256" key="6">
    <source>
        <dbReference type="RuleBase" id="RU003435"/>
    </source>
</evidence>
<dbReference type="SUPFAM" id="SSF55486">
    <property type="entry name" value="Metalloproteases ('zincins'), catalytic domain"/>
    <property type="match status" value="1"/>
</dbReference>
<keyword evidence="2 6" id="KW-0479">Metal-binding</keyword>
<dbReference type="InterPro" id="IPR011976">
    <property type="entry name" value="Pept_M3B_oligopep-rel"/>
</dbReference>
<evidence type="ECO:0000256" key="4">
    <source>
        <dbReference type="ARBA" id="ARBA00022833"/>
    </source>
</evidence>
<dbReference type="InterPro" id="IPR001567">
    <property type="entry name" value="Pept_M3A_M3B_dom"/>
</dbReference>
<comment type="similarity">
    <text evidence="6">Belongs to the peptidase M3 family.</text>
</comment>
<evidence type="ECO:0000256" key="5">
    <source>
        <dbReference type="ARBA" id="ARBA00023049"/>
    </source>
</evidence>
<comment type="cofactor">
    <cofactor evidence="6">
        <name>Zn(2+)</name>
        <dbReference type="ChEBI" id="CHEBI:29105"/>
    </cofactor>
    <text evidence="6">Binds 1 zinc ion.</text>
</comment>
<organism evidence="8 9">
    <name type="scientific">Catonella massiliensis</name>
    <dbReference type="NCBI Taxonomy" id="2799636"/>
    <lineage>
        <taxon>Bacteria</taxon>
        <taxon>Bacillati</taxon>
        <taxon>Bacillota</taxon>
        <taxon>Clostridia</taxon>
        <taxon>Lachnospirales</taxon>
        <taxon>Lachnospiraceae</taxon>
        <taxon>Catonella</taxon>
    </lineage>
</organism>
<name>A0ABS1IY17_9FIRM</name>
<sequence>MKENWKFSELEYVRPDFEQVKENLKSYIKKGREADSFTAALSAYTESENEINHLMMMYTLVYIRHTLDTSDKFYEEEHEVFNAQFPTFGPISVESGEALNESKYRADFETKFGKQFFTSIELEKKRFSEKNIPLLQEEAKLTSEYQKMMASCKIKFDGKELNLYGIQKYFEHEDREIRKAAYKAYSDFYHSNEKRLEEIWDELIKLRNEMGRNLGFENFIPLGYLRQSRTDYGQKEVASFRRQVESYLVPLCTELYKAQAKRIGVDPLYVYDEKMTFVDGNAVPAGDDDFMMEEAKKMYHELSPETAEFIDFMMEHELLDLKNKPNKASTGYMTSLAPLKAPFVFSCFNGTIFDMQVLTHELGHAFAGYMAMRNQPISEYYSESTDIAEIHSMSMEQFAYPYAERFFGKDADKYRFQHLQDAITFVPFGVAVDEFQHICYEKPELTPKERTYEWHKLEEKYMPWRKYDEADEFMKRGGYWYHKLHIIQHPMYYINYTLTTMGAMEFKKKYAENKEKAWEDYLKLCKVGGSLSYLETLKYANVSSPFEAGSVEKSCSYAKEILEETIKSGKWD</sequence>
<keyword evidence="9" id="KW-1185">Reference proteome</keyword>
<evidence type="ECO:0000313" key="8">
    <source>
        <dbReference type="EMBL" id="MBK5896788.1"/>
    </source>
</evidence>
<keyword evidence="3 6" id="KW-0378">Hydrolase</keyword>
<dbReference type="NCBIfam" id="TIGR02289">
    <property type="entry name" value="M3_not_pepF"/>
    <property type="match status" value="1"/>
</dbReference>
<evidence type="ECO:0000259" key="7">
    <source>
        <dbReference type="Pfam" id="PF01432"/>
    </source>
</evidence>